<feature type="region of interest" description="Disordered" evidence="1">
    <location>
        <begin position="302"/>
        <end position="321"/>
    </location>
</feature>
<sequence length="426" mass="49976">MDSDYENCYFYGLYRFILYIVVICIAFPVLVYKWTREKPRRSIRTWWFDVSKTLLGYLVLNTIPAYYFMASTAIYADIYQQYCRISFMGTLMDGILVTGFSYFFLMVFQNFSHASKKYRFYSGSYPKGCKSWIYQLILWLVIILISKLVVLTLVYIFYTPLYFLTFFVLYFLQWNSMLLKSTVLIVAPIVQNVFVFYINDEFLRCQLYKESNDNEPDNLLQLLNEREMMQRKLFEINIDAENTPNARGGYAPPNFECSPKSVSSTSSDDFHIKPRISKSPSKPKLNKLNKIPSKVKREMYKRRKYSNRKGSYQTSNSSSSKLIPGSALNVIIESDIASEDEPILDTKAKSAFVPERVTDEKEVKIELESVASSIDEPVVLKHQTTPVITDPKFHFQKPRSRYYAIQKMDENAKAYQKKYKMVKKKY</sequence>
<feature type="transmembrane region" description="Helical" evidence="2">
    <location>
        <begin position="12"/>
        <end position="34"/>
    </location>
</feature>
<evidence type="ECO:0000256" key="2">
    <source>
        <dbReference type="SAM" id="Phobius"/>
    </source>
</evidence>
<name>A0AAD1UIU6_EUPCR</name>
<keyword evidence="2" id="KW-0812">Transmembrane</keyword>
<dbReference type="Pfam" id="PF12400">
    <property type="entry name" value="STIMATE"/>
    <property type="match status" value="1"/>
</dbReference>
<evidence type="ECO:0000313" key="3">
    <source>
        <dbReference type="EMBL" id="CAI2369542.1"/>
    </source>
</evidence>
<feature type="compositionally biased region" description="Polar residues" evidence="1">
    <location>
        <begin position="308"/>
        <end position="321"/>
    </location>
</feature>
<proteinExistence type="predicted"/>
<keyword evidence="2" id="KW-1133">Transmembrane helix</keyword>
<feature type="transmembrane region" description="Helical" evidence="2">
    <location>
        <begin position="178"/>
        <end position="199"/>
    </location>
</feature>
<dbReference type="EMBL" id="CAMPGE010010694">
    <property type="protein sequence ID" value="CAI2369542.1"/>
    <property type="molecule type" value="Genomic_DNA"/>
</dbReference>
<evidence type="ECO:0000313" key="4">
    <source>
        <dbReference type="Proteomes" id="UP001295684"/>
    </source>
</evidence>
<keyword evidence="4" id="KW-1185">Reference proteome</keyword>
<feature type="transmembrane region" description="Helical" evidence="2">
    <location>
        <begin position="132"/>
        <end position="158"/>
    </location>
</feature>
<organism evidence="3 4">
    <name type="scientific">Euplotes crassus</name>
    <dbReference type="NCBI Taxonomy" id="5936"/>
    <lineage>
        <taxon>Eukaryota</taxon>
        <taxon>Sar</taxon>
        <taxon>Alveolata</taxon>
        <taxon>Ciliophora</taxon>
        <taxon>Intramacronucleata</taxon>
        <taxon>Spirotrichea</taxon>
        <taxon>Hypotrichia</taxon>
        <taxon>Euplotida</taxon>
        <taxon>Euplotidae</taxon>
        <taxon>Moneuplotes</taxon>
    </lineage>
</organism>
<protein>
    <submittedName>
        <fullName evidence="3">Uncharacterized protein</fullName>
    </submittedName>
</protein>
<dbReference type="InterPro" id="IPR022127">
    <property type="entry name" value="STIMATE/YPL162C"/>
</dbReference>
<gene>
    <name evidence="3" type="ORF">ECRASSUSDP1_LOCUS10843</name>
</gene>
<comment type="caution">
    <text evidence="3">The sequence shown here is derived from an EMBL/GenBank/DDBJ whole genome shotgun (WGS) entry which is preliminary data.</text>
</comment>
<accession>A0AAD1UIU6</accession>
<evidence type="ECO:0000256" key="1">
    <source>
        <dbReference type="SAM" id="MobiDB-lite"/>
    </source>
</evidence>
<keyword evidence="2" id="KW-0472">Membrane</keyword>
<feature type="transmembrane region" description="Helical" evidence="2">
    <location>
        <begin position="87"/>
        <end position="111"/>
    </location>
</feature>
<dbReference type="Proteomes" id="UP001295684">
    <property type="component" value="Unassembled WGS sequence"/>
</dbReference>
<feature type="transmembrane region" description="Helical" evidence="2">
    <location>
        <begin position="54"/>
        <end position="75"/>
    </location>
</feature>
<dbReference type="PANTHER" id="PTHR31735:SF1">
    <property type="entry name" value="VACUOLAR MEMBRANE PROTEIN YPL162C"/>
    <property type="match status" value="1"/>
</dbReference>
<dbReference type="GO" id="GO:0016020">
    <property type="term" value="C:membrane"/>
    <property type="evidence" value="ECO:0007669"/>
    <property type="project" value="TreeGrafter"/>
</dbReference>
<feature type="region of interest" description="Disordered" evidence="1">
    <location>
        <begin position="244"/>
        <end position="287"/>
    </location>
</feature>
<reference evidence="3" key="1">
    <citation type="submission" date="2023-07" db="EMBL/GenBank/DDBJ databases">
        <authorList>
            <consortium name="AG Swart"/>
            <person name="Singh M."/>
            <person name="Singh A."/>
            <person name="Seah K."/>
            <person name="Emmerich C."/>
        </authorList>
    </citation>
    <scope>NUCLEOTIDE SEQUENCE</scope>
    <source>
        <strain evidence="3">DP1</strain>
    </source>
</reference>
<dbReference type="PANTHER" id="PTHR31735">
    <property type="entry name" value="VACUOLAR MEMBRANE PROTEIN YPL162C"/>
    <property type="match status" value="1"/>
</dbReference>
<dbReference type="AlphaFoldDB" id="A0AAD1UIU6"/>
<feature type="compositionally biased region" description="Low complexity" evidence="1">
    <location>
        <begin position="258"/>
        <end position="267"/>
    </location>
</feature>
<feature type="compositionally biased region" description="Low complexity" evidence="1">
    <location>
        <begin position="277"/>
        <end position="287"/>
    </location>
</feature>